<protein>
    <recommendedName>
        <fullName evidence="4">DUF2784 domain-containing protein</fullName>
    </recommendedName>
</protein>
<dbReference type="AlphaFoldDB" id="A0A255DRG6"/>
<evidence type="ECO:0008006" key="4">
    <source>
        <dbReference type="Google" id="ProtNLM"/>
    </source>
</evidence>
<dbReference type="OrthoDB" id="370375at2"/>
<evidence type="ECO:0000256" key="1">
    <source>
        <dbReference type="SAM" id="Phobius"/>
    </source>
</evidence>
<keyword evidence="1" id="KW-0812">Transmembrane</keyword>
<accession>A0A255DRG6</accession>
<proteinExistence type="predicted"/>
<organism evidence="2 3">
    <name type="scientific">Mycolicibacterium sphagni</name>
    <dbReference type="NCBI Taxonomy" id="1786"/>
    <lineage>
        <taxon>Bacteria</taxon>
        <taxon>Bacillati</taxon>
        <taxon>Actinomycetota</taxon>
        <taxon>Actinomycetes</taxon>
        <taxon>Mycobacteriales</taxon>
        <taxon>Mycobacteriaceae</taxon>
        <taxon>Mycolicibacterium</taxon>
    </lineage>
</organism>
<gene>
    <name evidence="2" type="ORF">CG716_10130</name>
</gene>
<keyword evidence="3" id="KW-1185">Reference proteome</keyword>
<sequence length="130" mass="14180">MKKVHFATVIASVVAHFAYLLYLPSGGFMALRWRRTFWLHLPAVCWGLGVVMMQLPCPLTALEQRARTLAGMDPLPTTGFVGRYVAGVVFPANRTGVAQSLAFVAVMVSWVALAVQRRPHESLGGRPSDG</sequence>
<reference evidence="2 3" key="1">
    <citation type="submission" date="2017-07" db="EMBL/GenBank/DDBJ databases">
        <title>The new phylogeny of genus Mycobacterium.</title>
        <authorList>
            <person name="Tortoli E."/>
            <person name="Trovato A."/>
            <person name="Cirillo D.M."/>
        </authorList>
    </citation>
    <scope>NUCLEOTIDE SEQUENCE [LARGE SCALE GENOMIC DNA]</scope>
    <source>
        <strain evidence="2 3">ATCC 33027</strain>
    </source>
</reference>
<keyword evidence="1" id="KW-0472">Membrane</keyword>
<keyword evidence="1" id="KW-1133">Transmembrane helix</keyword>
<dbReference type="Pfam" id="PF10861">
    <property type="entry name" value="DUF2784"/>
    <property type="match status" value="1"/>
</dbReference>
<comment type="caution">
    <text evidence="2">The sequence shown here is derived from an EMBL/GenBank/DDBJ whole genome shotgun (WGS) entry which is preliminary data.</text>
</comment>
<dbReference type="InterPro" id="IPR021218">
    <property type="entry name" value="DUF2784"/>
</dbReference>
<feature type="transmembrane region" description="Helical" evidence="1">
    <location>
        <begin position="97"/>
        <end position="115"/>
    </location>
</feature>
<dbReference type="RefSeq" id="WP_094479047.1">
    <property type="nucleotide sequence ID" value="NZ_JACKSC010000333.1"/>
</dbReference>
<feature type="transmembrane region" description="Helical" evidence="1">
    <location>
        <begin position="6"/>
        <end position="25"/>
    </location>
</feature>
<name>A0A255DRG6_9MYCO</name>
<dbReference type="EMBL" id="NOZR01000007">
    <property type="protein sequence ID" value="OYN79825.1"/>
    <property type="molecule type" value="Genomic_DNA"/>
</dbReference>
<feature type="transmembrane region" description="Helical" evidence="1">
    <location>
        <begin position="37"/>
        <end position="55"/>
    </location>
</feature>
<evidence type="ECO:0000313" key="3">
    <source>
        <dbReference type="Proteomes" id="UP000216063"/>
    </source>
</evidence>
<evidence type="ECO:0000313" key="2">
    <source>
        <dbReference type="EMBL" id="OYN79825.1"/>
    </source>
</evidence>
<dbReference type="Proteomes" id="UP000216063">
    <property type="component" value="Unassembled WGS sequence"/>
</dbReference>